<dbReference type="InterPro" id="IPR043129">
    <property type="entry name" value="ATPase_NBD"/>
</dbReference>
<evidence type="ECO:0000313" key="4">
    <source>
        <dbReference type="Proteomes" id="UP001610335"/>
    </source>
</evidence>
<dbReference type="Gene3D" id="3.30.420.40">
    <property type="match status" value="1"/>
</dbReference>
<evidence type="ECO:0000313" key="3">
    <source>
        <dbReference type="EMBL" id="KAL2820154.1"/>
    </source>
</evidence>
<name>A0ABR4HYI8_9EURO</name>
<dbReference type="PANTHER" id="PTHR14187:SF5">
    <property type="entry name" value="HEAT SHOCK 70 KDA PROTEIN 12A"/>
    <property type="match status" value="1"/>
</dbReference>
<protein>
    <recommendedName>
        <fullName evidence="5">Actin-like ATPase domain-containing protein</fullName>
    </recommendedName>
</protein>
<dbReference type="Pfam" id="PF00012">
    <property type="entry name" value="HSP70"/>
    <property type="match status" value="1"/>
</dbReference>
<evidence type="ECO:0000256" key="2">
    <source>
        <dbReference type="ARBA" id="ARBA00022840"/>
    </source>
</evidence>
<evidence type="ECO:0000256" key="1">
    <source>
        <dbReference type="ARBA" id="ARBA00022741"/>
    </source>
</evidence>
<keyword evidence="1" id="KW-0547">Nucleotide-binding</keyword>
<dbReference type="Proteomes" id="UP001610335">
    <property type="component" value="Unassembled WGS sequence"/>
</dbReference>
<reference evidence="3 4" key="1">
    <citation type="submission" date="2024-07" db="EMBL/GenBank/DDBJ databases">
        <title>Section-level genome sequencing and comparative genomics of Aspergillus sections Usti and Cavernicolus.</title>
        <authorList>
            <consortium name="Lawrence Berkeley National Laboratory"/>
            <person name="Nybo J.L."/>
            <person name="Vesth T.C."/>
            <person name="Theobald S."/>
            <person name="Frisvad J.C."/>
            <person name="Larsen T.O."/>
            <person name="Kjaerboelling I."/>
            <person name="Rothschild-Mancinelli K."/>
            <person name="Lyhne E.K."/>
            <person name="Kogle M.E."/>
            <person name="Barry K."/>
            <person name="Clum A."/>
            <person name="Na H."/>
            <person name="Ledsgaard L."/>
            <person name="Lin J."/>
            <person name="Lipzen A."/>
            <person name="Kuo A."/>
            <person name="Riley R."/>
            <person name="Mondo S."/>
            <person name="LaButti K."/>
            <person name="Haridas S."/>
            <person name="Pangalinan J."/>
            <person name="Salamov A.A."/>
            <person name="Simmons B.A."/>
            <person name="Magnuson J.K."/>
            <person name="Chen J."/>
            <person name="Drula E."/>
            <person name="Henrissat B."/>
            <person name="Wiebenga A."/>
            <person name="Lubbers R.J."/>
            <person name="Gomes A.C."/>
            <person name="Makela M.R."/>
            <person name="Stajich J."/>
            <person name="Grigoriev I.V."/>
            <person name="Mortensen U.H."/>
            <person name="De vries R.P."/>
            <person name="Baker S.E."/>
            <person name="Andersen M.R."/>
        </authorList>
    </citation>
    <scope>NUCLEOTIDE SEQUENCE [LARGE SCALE GENOMIC DNA]</scope>
    <source>
        <strain evidence="3 4">CBS 600.67</strain>
    </source>
</reference>
<gene>
    <name evidence="3" type="ORF">BDW59DRAFT_181521</name>
</gene>
<dbReference type="CDD" id="cd10170">
    <property type="entry name" value="ASKHA_NBD_HSP70"/>
    <property type="match status" value="1"/>
</dbReference>
<organism evidence="3 4">
    <name type="scientific">Aspergillus cavernicola</name>
    <dbReference type="NCBI Taxonomy" id="176166"/>
    <lineage>
        <taxon>Eukaryota</taxon>
        <taxon>Fungi</taxon>
        <taxon>Dikarya</taxon>
        <taxon>Ascomycota</taxon>
        <taxon>Pezizomycotina</taxon>
        <taxon>Eurotiomycetes</taxon>
        <taxon>Eurotiomycetidae</taxon>
        <taxon>Eurotiales</taxon>
        <taxon>Aspergillaceae</taxon>
        <taxon>Aspergillus</taxon>
        <taxon>Aspergillus subgen. Nidulantes</taxon>
    </lineage>
</organism>
<dbReference type="PANTHER" id="PTHR14187">
    <property type="entry name" value="ALPHA KINASE/ELONGATION FACTOR 2 KINASE"/>
    <property type="match status" value="1"/>
</dbReference>
<evidence type="ECO:0008006" key="5">
    <source>
        <dbReference type="Google" id="ProtNLM"/>
    </source>
</evidence>
<keyword evidence="2" id="KW-0067">ATP-binding</keyword>
<dbReference type="InterPro" id="IPR013126">
    <property type="entry name" value="Hsp_70_fam"/>
</dbReference>
<dbReference type="SUPFAM" id="SSF53067">
    <property type="entry name" value="Actin-like ATPase domain"/>
    <property type="match status" value="2"/>
</dbReference>
<comment type="caution">
    <text evidence="3">The sequence shown here is derived from an EMBL/GenBank/DDBJ whole genome shotgun (WGS) entry which is preliminary data.</text>
</comment>
<dbReference type="EMBL" id="JBFXLS010000072">
    <property type="protein sequence ID" value="KAL2820154.1"/>
    <property type="molecule type" value="Genomic_DNA"/>
</dbReference>
<sequence>MPSQYAEGYMRKTSEVPKDRWKKFKGMFNKERQAALHNCLIIGIDFGTTYSGVSWTTVAGFEEENINIITKWPGSDSDQAKVPTQLYYEYGDETPLWGFQIQNDLEALQWFKLLLLREDDMWTDLQESAQIGQARRLLRENGKTAQDCIADYLRAIWKHTQKIILKAHPNYLIEALQFHVVLTVPAIWKDYARKAMKQAAQKAGILDYRSAGETTLTFAPEPEAAGLAALIDRGTDAEPDDVFVICDAGGGTVDVITYKVGNNRPLQLHEAVEGDGSVCGGIFIDEDFIVQCRNRIGRKWSNFSPAHIKTILTEEWEYGIKPRYAQTNRRDNYPVSILHGPLSGSDLNDKSREPHIKSGYIHFSSSHIQKAFDDRAVPGLLKLVDSQLKKAYSKGLNVTGIVLLSKIRFQRRTAICRGAILKGLMDAPVTAFVPNAPSVLSTVSRTCLGVKMSQTFQQGVHRKKDRYFCEMEGRYRARNQMDWFIKKGDEVAKAGPIRNDYYRTYTNKEDFQTSSFNVTIYQNDSEHPPTRLTDSVTSYSTLEFNLEGFEYGSLEDHTGPDGRKCMEFNYTLEMVPSGASTELAIYVQGQKVGSELVSIKLN</sequence>
<accession>A0ABR4HYI8</accession>
<dbReference type="PRINTS" id="PR00301">
    <property type="entry name" value="HEATSHOCK70"/>
</dbReference>
<keyword evidence="4" id="KW-1185">Reference proteome</keyword>
<proteinExistence type="predicted"/>